<evidence type="ECO:0000313" key="3">
    <source>
        <dbReference type="Proteomes" id="UP001519342"/>
    </source>
</evidence>
<name>A0ABS4GC12_9FIRM</name>
<feature type="transmembrane region" description="Helical" evidence="1">
    <location>
        <begin position="17"/>
        <end position="37"/>
    </location>
</feature>
<accession>A0ABS4GC12</accession>
<keyword evidence="3" id="KW-1185">Reference proteome</keyword>
<reference evidence="2 3" key="1">
    <citation type="submission" date="2021-03" db="EMBL/GenBank/DDBJ databases">
        <title>Genomic Encyclopedia of Type Strains, Phase IV (KMG-IV): sequencing the most valuable type-strain genomes for metagenomic binning, comparative biology and taxonomic classification.</title>
        <authorList>
            <person name="Goeker M."/>
        </authorList>
    </citation>
    <scope>NUCLEOTIDE SEQUENCE [LARGE SCALE GENOMIC DNA]</scope>
    <source>
        <strain evidence="2 3">DSM 24004</strain>
    </source>
</reference>
<feature type="transmembrane region" description="Helical" evidence="1">
    <location>
        <begin position="49"/>
        <end position="68"/>
    </location>
</feature>
<dbReference type="SUPFAM" id="SSF46785">
    <property type="entry name" value="Winged helix' DNA-binding domain"/>
    <property type="match status" value="1"/>
</dbReference>
<comment type="caution">
    <text evidence="2">The sequence shown here is derived from an EMBL/GenBank/DDBJ whole genome shotgun (WGS) entry which is preliminary data.</text>
</comment>
<keyword evidence="1" id="KW-0812">Transmembrane</keyword>
<keyword evidence="1" id="KW-1133">Transmembrane helix</keyword>
<evidence type="ECO:0000256" key="1">
    <source>
        <dbReference type="SAM" id="Phobius"/>
    </source>
</evidence>
<protein>
    <submittedName>
        <fullName evidence="2">Glucan phosphoethanolaminetransferase (Alkaline phosphatase superfamily)</fullName>
    </submittedName>
</protein>
<organism evidence="2 3">
    <name type="scientific">Sedimentibacter acidaminivorans</name>
    <dbReference type="NCBI Taxonomy" id="913099"/>
    <lineage>
        <taxon>Bacteria</taxon>
        <taxon>Bacillati</taxon>
        <taxon>Bacillota</taxon>
        <taxon>Tissierellia</taxon>
        <taxon>Sedimentibacter</taxon>
    </lineage>
</organism>
<dbReference type="InterPro" id="IPR036390">
    <property type="entry name" value="WH_DNA-bd_sf"/>
</dbReference>
<evidence type="ECO:0000313" key="2">
    <source>
        <dbReference type="EMBL" id="MBP1925222.1"/>
    </source>
</evidence>
<dbReference type="EMBL" id="JAGGKS010000002">
    <property type="protein sequence ID" value="MBP1925222.1"/>
    <property type="molecule type" value="Genomic_DNA"/>
</dbReference>
<keyword evidence="1" id="KW-0472">Membrane</keyword>
<dbReference type="RefSeq" id="WP_209510954.1">
    <property type="nucleotide sequence ID" value="NZ_JAGGKS010000002.1"/>
</dbReference>
<sequence>MKEYKYLKEWTKKKKKIIYYCVVISILILLIAFSLLILEDVISKVTLRIGMSIILILSIVLIVLFVLIRTCPKCGYYFGRHGYAPKNCPRCGIRLEE</sequence>
<dbReference type="Proteomes" id="UP001519342">
    <property type="component" value="Unassembled WGS sequence"/>
</dbReference>
<proteinExistence type="predicted"/>
<gene>
    <name evidence="2" type="ORF">J2Z76_001079</name>
</gene>